<protein>
    <submittedName>
        <fullName evidence="1">Protein disulfide-isomerase</fullName>
        <ecNumber evidence="1">5.3.4.1</ecNumber>
    </submittedName>
</protein>
<proteinExistence type="predicted"/>
<keyword evidence="1" id="KW-0413">Isomerase</keyword>
<evidence type="ECO:0000313" key="2">
    <source>
        <dbReference type="Proteomes" id="UP001150581"/>
    </source>
</evidence>
<evidence type="ECO:0000313" key="1">
    <source>
        <dbReference type="EMBL" id="KAJ1876452.1"/>
    </source>
</evidence>
<organism evidence="1 2">
    <name type="scientific">Kickxella alabastrina</name>
    <dbReference type="NCBI Taxonomy" id="61397"/>
    <lineage>
        <taxon>Eukaryota</taxon>
        <taxon>Fungi</taxon>
        <taxon>Fungi incertae sedis</taxon>
        <taxon>Zoopagomycota</taxon>
        <taxon>Kickxellomycotina</taxon>
        <taxon>Kickxellomycetes</taxon>
        <taxon>Kickxellales</taxon>
        <taxon>Kickxellaceae</taxon>
        <taxon>Kickxella</taxon>
    </lineage>
</organism>
<comment type="caution">
    <text evidence="1">The sequence shown here is derived from an EMBL/GenBank/DDBJ whole genome shotgun (WGS) entry which is preliminary data.</text>
</comment>
<dbReference type="EMBL" id="JANBPG010004419">
    <property type="protein sequence ID" value="KAJ1876452.1"/>
    <property type="molecule type" value="Genomic_DNA"/>
</dbReference>
<accession>A0ACC1I143</accession>
<reference evidence="1" key="1">
    <citation type="submission" date="2022-07" db="EMBL/GenBank/DDBJ databases">
        <title>Phylogenomic reconstructions and comparative analyses of Kickxellomycotina fungi.</title>
        <authorList>
            <person name="Reynolds N.K."/>
            <person name="Stajich J.E."/>
            <person name="Barry K."/>
            <person name="Grigoriev I.V."/>
            <person name="Crous P."/>
            <person name="Smith M.E."/>
        </authorList>
    </citation>
    <scope>NUCLEOTIDE SEQUENCE</scope>
    <source>
        <strain evidence="1">Benny 63K</strain>
    </source>
</reference>
<sequence>MDATANDIPSGDPALQIQGFPTIVLIRGEDNAIVEYHGNRSIESLIEFVEENTAEKITYNKDDLKDKDDEDIDEEEDDIEEEEEVVKKADTKKADTEAHEEIDIEGEVEAEAGIDAEFDVHAEAEPEKVVSAPVAEIDHDEL</sequence>
<name>A0ACC1I143_9FUNG</name>
<gene>
    <name evidence="1" type="primary">PDI1_5</name>
    <name evidence="1" type="ORF">LPJ66_012315</name>
</gene>
<dbReference type="Proteomes" id="UP001150581">
    <property type="component" value="Unassembled WGS sequence"/>
</dbReference>
<keyword evidence="2" id="KW-1185">Reference proteome</keyword>
<dbReference type="EC" id="5.3.4.1" evidence="1"/>